<comment type="pathway">
    <text evidence="1 4">Protein modification; protein glycosylation.</text>
</comment>
<dbReference type="UniPathway" id="UPA00378"/>
<keyword evidence="2 4" id="KW-1003">Cell membrane</keyword>
<comment type="function">
    <text evidence="4">Required for polymorphic O-glycosylation of the serine-rich repeat protein in this bacteria. A stabilizing protein that is part of the accessory SecA2/SecY2 system specifically required to export serine-rich repeat cell wall proteins usually encoded upstream in the same operon. The GtfA-GtfB complex adds GlcNAc from UDP-GlcNAc to the substrate protein, attaching the first sugar residue. Stabilizes the glycosylation activity of GtfA. Has no N-acetylglucosaminyl transferase activity on its own.</text>
</comment>
<evidence type="ECO:0000256" key="4">
    <source>
        <dbReference type="HAMAP-Rule" id="MF_01473"/>
    </source>
</evidence>
<evidence type="ECO:0000313" key="5">
    <source>
        <dbReference type="EMBL" id="RRR55252.1"/>
    </source>
</evidence>
<protein>
    <recommendedName>
        <fullName evidence="4">UDP-N-acetylglucosamine--peptide N-acetylglucosaminyltransferase stabilizing protein GtfB</fullName>
    </recommendedName>
    <alternativeName>
        <fullName evidence="4">Glycosyltransferase stabilizing protein GtfB</fullName>
    </alternativeName>
</protein>
<dbReference type="GO" id="GO:0031647">
    <property type="term" value="P:regulation of protein stability"/>
    <property type="evidence" value="ECO:0007669"/>
    <property type="project" value="UniProtKB-UniRule"/>
</dbReference>
<gene>
    <name evidence="4 5" type="primary">gtfB</name>
    <name evidence="5" type="ORF">EI998_01825</name>
</gene>
<name>A0A3R8T148_STRSU</name>
<proteinExistence type="inferred from homology"/>
<organism evidence="5 6">
    <name type="scientific">Streptococcus suis</name>
    <dbReference type="NCBI Taxonomy" id="1307"/>
    <lineage>
        <taxon>Bacteria</taxon>
        <taxon>Bacillati</taxon>
        <taxon>Bacillota</taxon>
        <taxon>Bacilli</taxon>
        <taxon>Lactobacillales</taxon>
        <taxon>Streptococcaceae</taxon>
        <taxon>Streptococcus</taxon>
    </lineage>
</organism>
<reference evidence="5 6" key="2">
    <citation type="submission" date="2018-12" db="EMBL/GenBank/DDBJ databases">
        <title>Whole-genome sequences of fifteen clinical Streptococcus suis strains isolated from pigs between 2006 and 2018.</title>
        <authorList>
            <person name="Stevens M.J.A."/>
            <person name="Cernela N."/>
            <person name="Spoerry Serrano N."/>
            <person name="Schmitt S."/>
            <person name="Schrenzel J."/>
            <person name="Stephan R."/>
        </authorList>
    </citation>
    <scope>NUCLEOTIDE SEQUENCE [LARGE SCALE GENOMIC DNA]</scope>
    <source>
        <strain evidence="5 6">PP422</strain>
    </source>
</reference>
<evidence type="ECO:0000256" key="3">
    <source>
        <dbReference type="ARBA" id="ARBA00023136"/>
    </source>
</evidence>
<comment type="caution">
    <text evidence="5">The sequence shown here is derived from an EMBL/GenBank/DDBJ whole genome shotgun (WGS) entry which is preliminary data.</text>
</comment>
<dbReference type="InterPro" id="IPR014268">
    <property type="entry name" value="GtfB"/>
</dbReference>
<dbReference type="EMBL" id="RSDO01000002">
    <property type="protein sequence ID" value="RRR55252.1"/>
    <property type="molecule type" value="Genomic_DNA"/>
</dbReference>
<dbReference type="NCBIfam" id="TIGR02919">
    <property type="entry name" value="accessory Sec system glycosylation chaperone GtfB"/>
    <property type="match status" value="1"/>
</dbReference>
<keyword evidence="3 4" id="KW-0472">Membrane</keyword>
<dbReference type="GO" id="GO:0017122">
    <property type="term" value="C:protein N-acetylglucosaminyltransferase complex"/>
    <property type="evidence" value="ECO:0007669"/>
    <property type="project" value="UniProtKB-UniRule"/>
</dbReference>
<accession>A0A3R8T148</accession>
<dbReference type="AlphaFoldDB" id="A0A3R8T148"/>
<reference evidence="5 6" key="1">
    <citation type="submission" date="2018-11" db="EMBL/GenBank/DDBJ databases">
        <authorList>
            <person name="Stevens M.J."/>
            <person name="Cernela N."/>
            <person name="Spoerry Serrano N."/>
            <person name="Schmitt S."/>
            <person name="Schrenzel J."/>
            <person name="Stephan R."/>
        </authorList>
    </citation>
    <scope>NUCLEOTIDE SEQUENCE [LARGE SCALE GENOMIC DNA]</scope>
    <source>
        <strain evidence="5 6">PP422</strain>
    </source>
</reference>
<evidence type="ECO:0000313" key="6">
    <source>
        <dbReference type="Proteomes" id="UP000274117"/>
    </source>
</evidence>
<comment type="subcellular location">
    <subcellularLocation>
        <location evidence="4">Cell membrane</location>
        <topology evidence="4">Peripheral membrane protein</topology>
    </subcellularLocation>
</comment>
<comment type="similarity">
    <text evidence="4">Belongs to the GtfB family.</text>
</comment>
<dbReference type="Proteomes" id="UP000274117">
    <property type="component" value="Unassembled WGS sequence"/>
</dbReference>
<sequence length="441" mass="51461">MIQLYDSFHQASKDLYYSLTQAGFQGPVVVINDDGFLPEGVTSAYSYYCQMETGQGCSLYFNQLQVPPFWEITGTNGEGEVWDYSQRKAKIFYAEPKHLRRIKNVDWFGPDEKVRFTDHYNRFGWLFARTYFNAEQKVTSRIYFNQAKQEVLVENFMTGDIQLNWQGKVYFFDNRVELFRHYFAEMGWELSEIWYNSLSTPFFLSYNSPEAGQDVLFWQEGIQEDIPGNMKVMLNSSHVRTQRVLVQQRQVYQKMMDILPEEQKAKIAYLGYIYPSLRENAGRKEILILTNSDQIEKLEELTQALPDFHFHIGALTEMSQRLMAFEAKSNITLYPNISQKQLQQLFQECDIYLDINHSGEVMDAVRKAFEQNMVILAFEQTVHNRDLIPASHRFDASQPTNMVMALAGFAASYPQMVALQREETSNESVTGYQQLLGKEER</sequence>
<evidence type="ECO:0000256" key="2">
    <source>
        <dbReference type="ARBA" id="ARBA00022475"/>
    </source>
</evidence>
<comment type="subunit">
    <text evidence="4">Forms a heterotetramer with 2 subunits each of GtfA and GtfB. Part of the accessory SecA2/SecY2 protein translocation apparatus.</text>
</comment>
<dbReference type="HAMAP" id="MF_01473">
    <property type="entry name" value="GtfB"/>
    <property type="match status" value="1"/>
</dbReference>
<evidence type="ECO:0000256" key="1">
    <source>
        <dbReference type="ARBA" id="ARBA00004922"/>
    </source>
</evidence>
<dbReference type="GO" id="GO:0005886">
    <property type="term" value="C:plasma membrane"/>
    <property type="evidence" value="ECO:0007669"/>
    <property type="project" value="UniProtKB-SubCell"/>
</dbReference>